<organism evidence="7 8">
    <name type="scientific">Chitinophaga barathri</name>
    <dbReference type="NCBI Taxonomy" id="1647451"/>
    <lineage>
        <taxon>Bacteria</taxon>
        <taxon>Pseudomonadati</taxon>
        <taxon>Bacteroidota</taxon>
        <taxon>Chitinophagia</taxon>
        <taxon>Chitinophagales</taxon>
        <taxon>Chitinophagaceae</taxon>
        <taxon>Chitinophaga</taxon>
    </lineage>
</organism>
<evidence type="ECO:0000256" key="3">
    <source>
        <dbReference type="ARBA" id="ARBA00022553"/>
    </source>
</evidence>
<dbReference type="InterPro" id="IPR011623">
    <property type="entry name" value="7TMR_DISM_rcpt_extracell_dom1"/>
</dbReference>
<dbReference type="Pfam" id="PF07696">
    <property type="entry name" value="7TMR-DISMED2"/>
    <property type="match status" value="1"/>
</dbReference>
<proteinExistence type="predicted"/>
<feature type="transmembrane region" description="Helical" evidence="5">
    <location>
        <begin position="300"/>
        <end position="320"/>
    </location>
</feature>
<protein>
    <recommendedName>
        <fullName evidence="2">histidine kinase</fullName>
        <ecNumber evidence="2">2.7.13.3</ecNumber>
    </recommendedName>
</protein>
<keyword evidence="5" id="KW-0812">Transmembrane</keyword>
<dbReference type="GO" id="GO:0000155">
    <property type="term" value="F:phosphorelay sensor kinase activity"/>
    <property type="evidence" value="ECO:0007669"/>
    <property type="project" value="InterPro"/>
</dbReference>
<keyword evidence="4" id="KW-0175">Coiled coil</keyword>
<dbReference type="InterPro" id="IPR036890">
    <property type="entry name" value="HATPase_C_sf"/>
</dbReference>
<dbReference type="Gene3D" id="2.60.40.2380">
    <property type="match status" value="1"/>
</dbReference>
<evidence type="ECO:0000313" key="7">
    <source>
        <dbReference type="EMBL" id="RPD38655.1"/>
    </source>
</evidence>
<keyword evidence="5" id="KW-0472">Membrane</keyword>
<dbReference type="Pfam" id="PF02518">
    <property type="entry name" value="HATPase_c"/>
    <property type="match status" value="1"/>
</dbReference>
<keyword evidence="5" id="KW-1133">Transmembrane helix</keyword>
<dbReference type="Gene3D" id="1.10.287.130">
    <property type="match status" value="1"/>
</dbReference>
<feature type="transmembrane region" description="Helical" evidence="5">
    <location>
        <begin position="181"/>
        <end position="202"/>
    </location>
</feature>
<dbReference type="PANTHER" id="PTHR43065">
    <property type="entry name" value="SENSOR HISTIDINE KINASE"/>
    <property type="match status" value="1"/>
</dbReference>
<keyword evidence="8" id="KW-1185">Reference proteome</keyword>
<comment type="catalytic activity">
    <reaction evidence="1">
        <text>ATP + protein L-histidine = ADP + protein N-phospho-L-histidine.</text>
        <dbReference type="EC" id="2.7.13.3"/>
    </reaction>
</comment>
<feature type="coiled-coil region" evidence="4">
    <location>
        <begin position="424"/>
        <end position="454"/>
    </location>
</feature>
<sequence>MPIRFFVLFFLVLPGYGNVFASEPVVFRDSSKLMQIGQSLDLYRDSTNLLTIDQIRKQQFAPTGQTVPNLQISPFSNWARFFIKNETDLPRLLLEVEYPTIDEITLYEVLPGGGYRIVSLGQFQPYRNRPYDHQNYIYPLDIPHGETREFYLKVRAGEQAQLPVYLGAETTLNVKNNERNFIFGLYIGIILVMALYNFFIYLTTRDRSYLIYVSYIICVGLTQASQQGYTFRFLWPNNMWLAAHDTLIIPVLNGITAALFIQSFLHTRERYKLGHKILTGVVIAYSLVLIPTFIDQYFIANMMAQITAMTASLAAMFIGFKVAGTGFIPARYFLLAWSIFLTSVCIFVMRNFNILPYNDFTYYALQVGSAAEVTLLSFALANKINIYRKEKEESQAMALAVSQENEQLVREQNIVLEAKVAERTEALQNSNKELNRVLNNLKEAQTQLVEAEKMASLGQLTAGIAHEINNPINFVTSNIKPLKLDFEDLKALLRKYESINPADDVQEKLNEIEQFKQQIDIDYVHTEIETLIKGIEDGANRTAEIVKGLRTFSRLDESDLKFVDIHEGLNSTMVLLRNNVPKNVTVHYNYAELPKIECFAGKLNQVFLNIINNALNAIKMKPEQGEESLTISTRLEENKMISIRIKDSGIGMTEKVKEKIFEPFFTTKDVGEGTGLGLSIVFSIIEKHHGKIVVESEPGKGAEFIIYLPQNVPIAQSQAS</sequence>
<feature type="transmembrane region" description="Helical" evidence="5">
    <location>
        <begin position="277"/>
        <end position="294"/>
    </location>
</feature>
<dbReference type="Pfam" id="PF07695">
    <property type="entry name" value="7TMR-DISM_7TM"/>
    <property type="match status" value="1"/>
</dbReference>
<dbReference type="InterPro" id="IPR011622">
    <property type="entry name" value="7TMR_DISM_rcpt_extracell_dom2"/>
</dbReference>
<dbReference type="PANTHER" id="PTHR43065:SF50">
    <property type="entry name" value="HISTIDINE KINASE"/>
    <property type="match status" value="1"/>
</dbReference>
<dbReference type="InterPro" id="IPR003661">
    <property type="entry name" value="HisK_dim/P_dom"/>
</dbReference>
<evidence type="ECO:0000313" key="8">
    <source>
        <dbReference type="Proteomes" id="UP000279089"/>
    </source>
</evidence>
<dbReference type="EMBL" id="RMBX01000014">
    <property type="protein sequence ID" value="RPD38655.1"/>
    <property type="molecule type" value="Genomic_DNA"/>
</dbReference>
<dbReference type="EC" id="2.7.13.3" evidence="2"/>
<gene>
    <name evidence="7" type="ORF">EG028_23360</name>
</gene>
<dbReference type="AlphaFoldDB" id="A0A3N4M6C2"/>
<feature type="transmembrane region" description="Helical" evidence="5">
    <location>
        <begin position="332"/>
        <end position="349"/>
    </location>
</feature>
<dbReference type="SMART" id="SM00387">
    <property type="entry name" value="HATPase_c"/>
    <property type="match status" value="1"/>
</dbReference>
<dbReference type="SMART" id="SM00388">
    <property type="entry name" value="HisKA"/>
    <property type="match status" value="1"/>
</dbReference>
<name>A0A3N4M6C2_9BACT</name>
<evidence type="ECO:0000256" key="4">
    <source>
        <dbReference type="SAM" id="Coils"/>
    </source>
</evidence>
<evidence type="ECO:0000256" key="5">
    <source>
        <dbReference type="SAM" id="Phobius"/>
    </source>
</evidence>
<feature type="transmembrane region" description="Helical" evidence="5">
    <location>
        <begin position="246"/>
        <end position="265"/>
    </location>
</feature>
<dbReference type="Proteomes" id="UP000279089">
    <property type="component" value="Unassembled WGS sequence"/>
</dbReference>
<dbReference type="InterPro" id="IPR003594">
    <property type="entry name" value="HATPase_dom"/>
</dbReference>
<dbReference type="InterPro" id="IPR036097">
    <property type="entry name" value="HisK_dim/P_sf"/>
</dbReference>
<accession>A0A3N4M6C2</accession>
<feature type="transmembrane region" description="Helical" evidence="5">
    <location>
        <begin position="209"/>
        <end position="226"/>
    </location>
</feature>
<dbReference type="SUPFAM" id="SSF55874">
    <property type="entry name" value="ATPase domain of HSP90 chaperone/DNA topoisomerase II/histidine kinase"/>
    <property type="match status" value="1"/>
</dbReference>
<keyword evidence="3" id="KW-0597">Phosphoprotein</keyword>
<evidence type="ECO:0000256" key="1">
    <source>
        <dbReference type="ARBA" id="ARBA00000085"/>
    </source>
</evidence>
<feature type="domain" description="Histidine kinase" evidence="6">
    <location>
        <begin position="463"/>
        <end position="712"/>
    </location>
</feature>
<dbReference type="SUPFAM" id="SSF47384">
    <property type="entry name" value="Homodimeric domain of signal transducing histidine kinase"/>
    <property type="match status" value="1"/>
</dbReference>
<evidence type="ECO:0000256" key="2">
    <source>
        <dbReference type="ARBA" id="ARBA00012438"/>
    </source>
</evidence>
<dbReference type="InterPro" id="IPR005467">
    <property type="entry name" value="His_kinase_dom"/>
</dbReference>
<dbReference type="Gene3D" id="3.30.565.10">
    <property type="entry name" value="Histidine kinase-like ATPase, C-terminal domain"/>
    <property type="match status" value="1"/>
</dbReference>
<dbReference type="InterPro" id="IPR004358">
    <property type="entry name" value="Sig_transdc_His_kin-like_C"/>
</dbReference>
<evidence type="ECO:0000259" key="6">
    <source>
        <dbReference type="PROSITE" id="PS50109"/>
    </source>
</evidence>
<reference evidence="8" key="1">
    <citation type="submission" date="2018-11" db="EMBL/GenBank/DDBJ databases">
        <title>Chitinophaga lutea sp.nov., isolate from arsenic contaminated soil.</title>
        <authorList>
            <person name="Zong Y."/>
        </authorList>
    </citation>
    <scope>NUCLEOTIDE SEQUENCE [LARGE SCALE GENOMIC DNA]</scope>
    <source>
        <strain evidence="8">YLT18</strain>
    </source>
</reference>
<dbReference type="PRINTS" id="PR00344">
    <property type="entry name" value="BCTRLSENSOR"/>
</dbReference>
<dbReference type="PROSITE" id="PS50109">
    <property type="entry name" value="HIS_KIN"/>
    <property type="match status" value="1"/>
</dbReference>
<dbReference type="OrthoDB" id="9806995at2"/>
<comment type="caution">
    <text evidence="7">The sequence shown here is derived from an EMBL/GenBank/DDBJ whole genome shotgun (WGS) entry which is preliminary data.</text>
</comment>